<dbReference type="InterPro" id="IPR050196">
    <property type="entry name" value="Cytochrome_P450_Monoox"/>
</dbReference>
<dbReference type="PRINTS" id="PR00385">
    <property type="entry name" value="P450"/>
</dbReference>
<reference evidence="2" key="2">
    <citation type="journal article" date="2023" name="Science">
        <title>Genomic signatures of disease resistance in endangered staghorn corals.</title>
        <authorList>
            <person name="Vollmer S.V."/>
            <person name="Selwyn J.D."/>
            <person name="Despard B.A."/>
            <person name="Roesel C.L."/>
        </authorList>
    </citation>
    <scope>NUCLEOTIDE SEQUENCE</scope>
    <source>
        <strain evidence="2">K2</strain>
    </source>
</reference>
<evidence type="ECO:0000313" key="2">
    <source>
        <dbReference type="EMBL" id="KAK2556713.1"/>
    </source>
</evidence>
<dbReference type="GO" id="GO:0020037">
    <property type="term" value="F:heme binding"/>
    <property type="evidence" value="ECO:0007669"/>
    <property type="project" value="InterPro"/>
</dbReference>
<dbReference type="PANTHER" id="PTHR24291">
    <property type="entry name" value="CYTOCHROME P450 FAMILY 4"/>
    <property type="match status" value="1"/>
</dbReference>
<reference evidence="2" key="1">
    <citation type="journal article" date="2023" name="G3 (Bethesda)">
        <title>Whole genome assembly and annotation of the endangered Caribbean coral Acropora cervicornis.</title>
        <authorList>
            <person name="Selwyn J.D."/>
            <person name="Vollmer S.V."/>
        </authorList>
    </citation>
    <scope>NUCLEOTIDE SEQUENCE</scope>
    <source>
        <strain evidence="2">K2</strain>
    </source>
</reference>
<comment type="caution">
    <text evidence="2">The sequence shown here is derived from an EMBL/GenBank/DDBJ whole genome shotgun (WGS) entry which is preliminary data.</text>
</comment>
<gene>
    <name evidence="2" type="ORF">P5673_021267</name>
</gene>
<dbReference type="PRINTS" id="PR00463">
    <property type="entry name" value="EP450I"/>
</dbReference>
<dbReference type="InterPro" id="IPR002401">
    <property type="entry name" value="Cyt_P450_E_grp-I"/>
</dbReference>
<dbReference type="GO" id="GO:0005506">
    <property type="term" value="F:iron ion binding"/>
    <property type="evidence" value="ECO:0007669"/>
    <property type="project" value="InterPro"/>
</dbReference>
<dbReference type="EMBL" id="JARQWQ010000054">
    <property type="protein sequence ID" value="KAK2556713.1"/>
    <property type="molecule type" value="Genomic_DNA"/>
</dbReference>
<comment type="similarity">
    <text evidence="1">Belongs to the cytochrome P450 family.</text>
</comment>
<name>A0AAD9V0J3_ACRCE</name>
<accession>A0AAD9V0J3</accession>
<sequence>MEAFCLQDEDGNALTDKEIRAEVVTFFSAGQDTVAAGISWTLYNLALYSQHQEKCKEEIDEVFADKKEIEWDDLVKLNYVTLVIKESMRLYPPVPMFSRGLDKSYEIDGKVVPQGTWIMINAYALHHNPHVWKDPEVFDPLRFTTENREGRSPFELSISMENQVHSEDLFPEVMLRTRNGIRLNLVPRY</sequence>
<dbReference type="InterPro" id="IPR036396">
    <property type="entry name" value="Cyt_P450_sf"/>
</dbReference>
<keyword evidence="3" id="KW-1185">Reference proteome</keyword>
<organism evidence="2 3">
    <name type="scientific">Acropora cervicornis</name>
    <name type="common">Staghorn coral</name>
    <dbReference type="NCBI Taxonomy" id="6130"/>
    <lineage>
        <taxon>Eukaryota</taxon>
        <taxon>Metazoa</taxon>
        <taxon>Cnidaria</taxon>
        <taxon>Anthozoa</taxon>
        <taxon>Hexacorallia</taxon>
        <taxon>Scleractinia</taxon>
        <taxon>Astrocoeniina</taxon>
        <taxon>Acroporidae</taxon>
        <taxon>Acropora</taxon>
    </lineage>
</organism>
<dbReference type="InterPro" id="IPR001128">
    <property type="entry name" value="Cyt_P450"/>
</dbReference>
<dbReference type="Pfam" id="PF00067">
    <property type="entry name" value="p450"/>
    <property type="match status" value="1"/>
</dbReference>
<dbReference type="AlphaFoldDB" id="A0AAD9V0J3"/>
<dbReference type="Proteomes" id="UP001249851">
    <property type="component" value="Unassembled WGS sequence"/>
</dbReference>
<dbReference type="GO" id="GO:0004497">
    <property type="term" value="F:monooxygenase activity"/>
    <property type="evidence" value="ECO:0007669"/>
    <property type="project" value="InterPro"/>
</dbReference>
<dbReference type="Gene3D" id="1.10.630.10">
    <property type="entry name" value="Cytochrome P450"/>
    <property type="match status" value="1"/>
</dbReference>
<dbReference type="GO" id="GO:0016705">
    <property type="term" value="F:oxidoreductase activity, acting on paired donors, with incorporation or reduction of molecular oxygen"/>
    <property type="evidence" value="ECO:0007669"/>
    <property type="project" value="InterPro"/>
</dbReference>
<evidence type="ECO:0000313" key="3">
    <source>
        <dbReference type="Proteomes" id="UP001249851"/>
    </source>
</evidence>
<dbReference type="PANTHER" id="PTHR24291:SF201">
    <property type="entry name" value="CYTOCHROME P450, FAMILY 4, SUBFAMILY B, POLYPEPTIDE 7"/>
    <property type="match status" value="1"/>
</dbReference>
<protein>
    <submittedName>
        <fullName evidence="2">Cytochrome P450 4F12</fullName>
    </submittedName>
</protein>
<evidence type="ECO:0000256" key="1">
    <source>
        <dbReference type="ARBA" id="ARBA00010617"/>
    </source>
</evidence>
<proteinExistence type="inferred from homology"/>
<dbReference type="SUPFAM" id="SSF48264">
    <property type="entry name" value="Cytochrome P450"/>
    <property type="match status" value="1"/>
</dbReference>